<gene>
    <name evidence="1" type="ORF">GCM10007094_13240</name>
</gene>
<name>A0ABQ3E857_9HYPH</name>
<dbReference type="RefSeq" id="WP_189435979.1">
    <property type="nucleotide sequence ID" value="NZ_BMXE01000002.1"/>
</dbReference>
<comment type="caution">
    <text evidence="1">The sequence shown here is derived from an EMBL/GenBank/DDBJ whole genome shotgun (WGS) entry which is preliminary data.</text>
</comment>
<evidence type="ECO:0000313" key="1">
    <source>
        <dbReference type="EMBL" id="GHB26343.1"/>
    </source>
</evidence>
<dbReference type="Proteomes" id="UP000637980">
    <property type="component" value="Unassembled WGS sequence"/>
</dbReference>
<accession>A0ABQ3E857</accession>
<sequence>MFHRLTLLEKLVSFPLRAISYLFIFDGQSRREFAYHYCKIFISRQSFASLSKLRKMILLEGERSAIIAEPTDFHGEVLLGLTNYYVDMDFKQIIVLVTPKQYERLEGAIVHHPNVIVFPLDEIFFNHVFRLRNLKVDSYFLTTLVFRTFSLKRYCKGNPHFAERVCGIVHTLKEATRPEIDNLLKSQRAFLLNNYSSDEGLKEVNTSYFHRQNKQHARQQGDKLRFISVGIRNKKDLFNAFRAVLRVHSDAELVLIARLQPHIPPDLVSNIHCQADKGYDVLFEEVQSSRFILALLDSKEDADLPFLRKDRSKSSGSAQLALGLNRPMIIEEAFAKCYGFTAENAVLYPVGGLKGALMQAANMSEEAYSAMQTELSKLSEEKKVRALESLTYATRN</sequence>
<organism evidence="1 2">
    <name type="scientific">Pseudovibrio japonicus</name>
    <dbReference type="NCBI Taxonomy" id="366534"/>
    <lineage>
        <taxon>Bacteria</taxon>
        <taxon>Pseudomonadati</taxon>
        <taxon>Pseudomonadota</taxon>
        <taxon>Alphaproteobacteria</taxon>
        <taxon>Hyphomicrobiales</taxon>
        <taxon>Stappiaceae</taxon>
        <taxon>Pseudovibrio</taxon>
    </lineage>
</organism>
<proteinExistence type="predicted"/>
<protein>
    <submittedName>
        <fullName evidence="1">Uncharacterized protein</fullName>
    </submittedName>
</protein>
<keyword evidence="2" id="KW-1185">Reference proteome</keyword>
<reference evidence="2" key="1">
    <citation type="journal article" date="2019" name="Int. J. Syst. Evol. Microbiol.">
        <title>The Global Catalogue of Microorganisms (GCM) 10K type strain sequencing project: providing services to taxonomists for standard genome sequencing and annotation.</title>
        <authorList>
            <consortium name="The Broad Institute Genomics Platform"/>
            <consortium name="The Broad Institute Genome Sequencing Center for Infectious Disease"/>
            <person name="Wu L."/>
            <person name="Ma J."/>
        </authorList>
    </citation>
    <scope>NUCLEOTIDE SEQUENCE [LARGE SCALE GENOMIC DNA]</scope>
    <source>
        <strain evidence="2">KCTC 12861</strain>
    </source>
</reference>
<evidence type="ECO:0000313" key="2">
    <source>
        <dbReference type="Proteomes" id="UP000637980"/>
    </source>
</evidence>
<dbReference type="EMBL" id="BMXE01000002">
    <property type="protein sequence ID" value="GHB26343.1"/>
    <property type="molecule type" value="Genomic_DNA"/>
</dbReference>